<dbReference type="KEGG" id="vg:10228548"/>
<dbReference type="RefSeq" id="YP_004251010.1">
    <property type="nucleotide sequence ID" value="NC_015157.1"/>
</dbReference>
<proteinExistence type="predicted"/>
<evidence type="ECO:0000313" key="2">
    <source>
        <dbReference type="Proteomes" id="UP000007502"/>
    </source>
</evidence>
<accession>F1D191</accession>
<sequence length="137" mass="15966">MYKYSETTDYIYLSELNYQNLPSDLVNITKEEVDIYLGNNIPSGKRRVKNSYPFVLEDIPQPSVEEIILAKSKEEHAWVTSELNNIQVELMYHWTDDQRATSTLDAWKLYARQLRDYTTTDENGVPSICGESRPVRP</sequence>
<evidence type="ECO:0000313" key="1">
    <source>
        <dbReference type="EMBL" id="ADX87885.1"/>
    </source>
</evidence>
<protein>
    <submittedName>
        <fullName evidence="1">Uncharacterized protein ORF69</fullName>
    </submittedName>
</protein>
<dbReference type="EMBL" id="HQ641347">
    <property type="protein sequence ID" value="ADX87885.1"/>
    <property type="molecule type" value="Genomic_DNA"/>
</dbReference>
<gene>
    <name evidence="1" type="primary">ORF69</name>
</gene>
<name>F1D191_9CAUD</name>
<organism evidence="1 2">
    <name type="scientific">Vibrio phage ICP1</name>
    <dbReference type="NCBI Taxonomy" id="979525"/>
    <lineage>
        <taxon>Viruses</taxon>
        <taxon>Duplodnaviria</taxon>
        <taxon>Heunggongvirae</taxon>
        <taxon>Uroviricota</taxon>
        <taxon>Caudoviricetes</taxon>
        <taxon>Mohonavirus</taxon>
        <taxon>Mohonavirus ICP1</taxon>
    </lineage>
</organism>
<dbReference type="Proteomes" id="UP000007502">
    <property type="component" value="Segment"/>
</dbReference>
<dbReference type="GeneID" id="10228548"/>
<dbReference type="OrthoDB" id="35382at10239"/>
<keyword evidence="2" id="KW-1185">Reference proteome</keyword>
<reference evidence="1 2" key="1">
    <citation type="journal article" date="2011" name="MBio">
        <title>Evidence of a dominant lineage of Vibrio cholerae-specific lytic bacteriophages shed by cholera patients over a 10-year period in Dhaka, Bangladesh.</title>
        <authorList>
            <person name="Seed K.D."/>
            <person name="Bodi K.L."/>
            <person name="Kropinski A.M."/>
            <person name="Ackermann H.W."/>
            <person name="Calderwood S.B."/>
            <person name="Qadri F."/>
            <person name="Camilli A."/>
        </authorList>
    </citation>
    <scope>NUCLEOTIDE SEQUENCE [LARGE SCALE GENOMIC DNA]</scope>
</reference>